<evidence type="ECO:0000259" key="2">
    <source>
        <dbReference type="Pfam" id="PF16003"/>
    </source>
</evidence>
<dbReference type="InterPro" id="IPR031949">
    <property type="entry name" value="DUF4776"/>
</dbReference>
<dbReference type="PANTHER" id="PTHR39079:SF1">
    <property type="entry name" value="GH11706P-RELATED"/>
    <property type="match status" value="1"/>
</dbReference>
<feature type="region of interest" description="Disordered" evidence="1">
    <location>
        <begin position="369"/>
        <end position="411"/>
    </location>
</feature>
<feature type="region of interest" description="Disordered" evidence="1">
    <location>
        <begin position="278"/>
        <end position="298"/>
    </location>
</feature>
<reference evidence="5" key="1">
    <citation type="submission" date="2025-08" db="UniProtKB">
        <authorList>
            <consortium name="RefSeq"/>
        </authorList>
    </citation>
    <scope>IDENTIFICATION</scope>
    <source>
        <strain evidence="5">Mau12</strain>
        <tissue evidence="5">Whole Body</tissue>
    </source>
</reference>
<gene>
    <name evidence="5" type="primary">LOC117145568</name>
</gene>
<dbReference type="GeneID" id="117145568"/>
<dbReference type="Pfam" id="PF16032">
    <property type="entry name" value="DUF4788"/>
    <property type="match status" value="1"/>
</dbReference>
<sequence>MDSGQQDDETDFLFDIVVTSLDLEKPVKETELLEAQVKFGGVNIKITNSRINVQDFVNNRVTQFTTSPSALRQSLEDQGMQISARYAGLSLGSNVLLFPDTFIDKISSKMNDLFFEATINLMRRADCIGTITIRLVLIIKCIATDIIKEPRRSSSSRMSRKSIAENILPKKGLNKESCQGLGPTINPQDVMFVIGDPDPLLKIPSETCSELLFEDGDVRLDLDLQRYRSLENRRLVLPDDDPCLKEKPSISQLRQLTHHYSRIIGIVSDKIKQMHLPSSSADPLSEKIAPISSTPQEPMEDRIIPVPIKDDTDNDINPIRFCPFCLYSMSWLPKYAKCPRCNAIALPELEEHHSRQITADEIVEEQLVKPKYEEPKEDPCQGPIKRTKPLKKKKKSGLGEPLQISSETESDEECPPCRCTCSADRTCAHCRIRRMCEDVFSSEKGKPQEQEHIKVPSPREGEDFCVITHPSNDRTYLSRVLNELKYLYHKHDTKKLLEMQKRCESQTLLPIGSRSSITLMRPPNAFDPHVPGTFKRQTAGHKTCLPDQHLVPRHHGWNWPRSWLAKKYGWRPGAILRAASQVMRFFLMGKKDRSICKKISDEQDERERRSLPILNICKKDGVIFVTLRALPTLDMKQRPITFRIVKSELAVALRQIKRALKDQGFRKCTCHKSLMLCTCRDALEKFELNKALKEECQRRIMEPCPEHLVLTDTSISDLEFNLDVTPPAGTRWPKAKALQNMVNHGTQTQRKGIPSIEPKYPVSDSPYWRAFDCAAGDRYMGTAFGDNVETVFEDGIFGYRGGGQHGKAPCPRDPRIWGKRTGAPMPIGTGQDAIDPYRFTRTVWKTLPKNIIRQMHTNRQL</sequence>
<dbReference type="InterPro" id="IPR031992">
    <property type="entry name" value="DUF4788"/>
</dbReference>
<dbReference type="AlphaFoldDB" id="A0A6P8KDC3"/>
<evidence type="ECO:0000313" key="5">
    <source>
        <dbReference type="RefSeq" id="XP_033167165.1"/>
    </source>
</evidence>
<protein>
    <submittedName>
        <fullName evidence="5">Uncharacterized protein LOC117145568</fullName>
    </submittedName>
</protein>
<dbReference type="RefSeq" id="XP_033167165.1">
    <property type="nucleotide sequence ID" value="XM_033311274.1"/>
</dbReference>
<feature type="compositionally biased region" description="Basic residues" evidence="1">
    <location>
        <begin position="385"/>
        <end position="396"/>
    </location>
</feature>
<name>A0A6P8KDC3_DROMA</name>
<evidence type="ECO:0000256" key="1">
    <source>
        <dbReference type="SAM" id="MobiDB-lite"/>
    </source>
</evidence>
<accession>A0A6P8KDC3</accession>
<evidence type="ECO:0000313" key="4">
    <source>
        <dbReference type="Proteomes" id="UP000515162"/>
    </source>
</evidence>
<feature type="compositionally biased region" description="Basic and acidic residues" evidence="1">
    <location>
        <begin position="369"/>
        <end position="379"/>
    </location>
</feature>
<feature type="domain" description="DUF4776" evidence="2">
    <location>
        <begin position="315"/>
        <end position="506"/>
    </location>
</feature>
<evidence type="ECO:0000259" key="3">
    <source>
        <dbReference type="Pfam" id="PF16032"/>
    </source>
</evidence>
<keyword evidence="4" id="KW-1185">Reference proteome</keyword>
<proteinExistence type="predicted"/>
<dbReference type="PANTHER" id="PTHR39079">
    <property type="entry name" value="FI08034P-RELATED"/>
    <property type="match status" value="1"/>
</dbReference>
<dbReference type="Proteomes" id="UP000515162">
    <property type="component" value="Chromosome 3R"/>
</dbReference>
<dbReference type="Pfam" id="PF16003">
    <property type="entry name" value="DUF4776"/>
    <property type="match status" value="2"/>
</dbReference>
<feature type="domain" description="DUF4776" evidence="2">
    <location>
        <begin position="535"/>
        <end position="774"/>
    </location>
</feature>
<feature type="domain" description="DUF4788" evidence="3">
    <location>
        <begin position="17"/>
        <end position="265"/>
    </location>
</feature>
<organism evidence="4 5">
    <name type="scientific">Drosophila mauritiana</name>
    <name type="common">Fruit fly</name>
    <dbReference type="NCBI Taxonomy" id="7226"/>
    <lineage>
        <taxon>Eukaryota</taxon>
        <taxon>Metazoa</taxon>
        <taxon>Ecdysozoa</taxon>
        <taxon>Arthropoda</taxon>
        <taxon>Hexapoda</taxon>
        <taxon>Insecta</taxon>
        <taxon>Pterygota</taxon>
        <taxon>Neoptera</taxon>
        <taxon>Endopterygota</taxon>
        <taxon>Diptera</taxon>
        <taxon>Brachycera</taxon>
        <taxon>Muscomorpha</taxon>
        <taxon>Ephydroidea</taxon>
        <taxon>Drosophilidae</taxon>
        <taxon>Drosophila</taxon>
        <taxon>Sophophora</taxon>
    </lineage>
</organism>